<dbReference type="EMBL" id="JARO02009123">
    <property type="protein sequence ID" value="KPP61960.1"/>
    <property type="molecule type" value="Genomic_DNA"/>
</dbReference>
<dbReference type="PANTHER" id="PTHR22741:SF11">
    <property type="entry name" value="SICKLE TAIL PROTEIN HOMOLOG"/>
    <property type="match status" value="1"/>
</dbReference>
<evidence type="ECO:0000313" key="2">
    <source>
        <dbReference type="EMBL" id="KPP61960.1"/>
    </source>
</evidence>
<dbReference type="InterPro" id="IPR051825">
    <property type="entry name" value="SRCIN1"/>
</dbReference>
<feature type="region of interest" description="Disordered" evidence="1">
    <location>
        <begin position="1"/>
        <end position="66"/>
    </location>
</feature>
<comment type="caution">
    <text evidence="2">The sequence shown here is derived from an EMBL/GenBank/DDBJ whole genome shotgun (WGS) entry which is preliminary data.</text>
</comment>
<gene>
    <name evidence="2" type="ORF">Z043_119891</name>
</gene>
<feature type="region of interest" description="Disordered" evidence="1">
    <location>
        <begin position="171"/>
        <end position="208"/>
    </location>
</feature>
<dbReference type="GO" id="GO:0005737">
    <property type="term" value="C:cytoplasm"/>
    <property type="evidence" value="ECO:0007669"/>
    <property type="project" value="TreeGrafter"/>
</dbReference>
<organism evidence="2 3">
    <name type="scientific">Scleropages formosus</name>
    <name type="common">Asian bonytongue</name>
    <name type="synonym">Osteoglossum formosum</name>
    <dbReference type="NCBI Taxonomy" id="113540"/>
    <lineage>
        <taxon>Eukaryota</taxon>
        <taxon>Metazoa</taxon>
        <taxon>Chordata</taxon>
        <taxon>Craniata</taxon>
        <taxon>Vertebrata</taxon>
        <taxon>Euteleostomi</taxon>
        <taxon>Actinopterygii</taxon>
        <taxon>Neopterygii</taxon>
        <taxon>Teleostei</taxon>
        <taxon>Osteoglossocephala</taxon>
        <taxon>Osteoglossomorpha</taxon>
        <taxon>Osteoglossiformes</taxon>
        <taxon>Osteoglossidae</taxon>
        <taxon>Scleropages</taxon>
    </lineage>
</organism>
<dbReference type="Proteomes" id="UP000034805">
    <property type="component" value="Unassembled WGS sequence"/>
</dbReference>
<accession>A0A0P7TW46</accession>
<dbReference type="PANTHER" id="PTHR22741">
    <property type="entry name" value="P140CAP/SNIP-RELATED"/>
    <property type="match status" value="1"/>
</dbReference>
<reference evidence="2 3" key="1">
    <citation type="submission" date="2015-08" db="EMBL/GenBank/DDBJ databases">
        <title>The genome of the Asian arowana (Scleropages formosus).</title>
        <authorList>
            <person name="Tan M.H."/>
            <person name="Gan H.M."/>
            <person name="Croft L.J."/>
            <person name="Austin C.M."/>
        </authorList>
    </citation>
    <scope>NUCLEOTIDE SEQUENCE [LARGE SCALE GENOMIC DNA]</scope>
    <source>
        <strain evidence="2">Aro1</strain>
    </source>
</reference>
<dbReference type="STRING" id="113540.ENSSFOP00015038214"/>
<proteinExistence type="predicted"/>
<sequence length="455" mass="49517">MGQVHREALYGGREGQHSLRQPPLGSPAHGMASPLSPPPPLSMPPSPSRIPFGPRGATLPGGATLPRDRLASVPAGRAASPCPSAILERRDVKPDEDMGPAGVGVALARGDALYSDSYLLHEGRLSIASSHSGHPPDVVDHLGMSAYHRSPLRSPAGPYAGPESPEHHALYRQKSRKYSEKTPPPSPHRMVEVHASQGTHLPPQGAPLERASPVRQSFHKEGMETLVKARGGMASPVTPDLPPGSPNDPQTRERMKAMEAQIASLTGLVKHALLKGPGAAEAKENSSRNTYSTSEKFECICWKTSRPGPKTGLLRSGNRSYGSAELMTFTKSKVISTSMAILQRQAIPSELLLAGQSFVLHQNTNLKHTWNSAGSRPREPAAWFPRQAGEGRISGPQRKQWRQFVQQRVTTRRSYPESIDARLERGRHRCRQYRSEQAQCRGPLRQDNLAPILCV</sequence>
<name>A0A0P7TW46_SCLFO</name>
<protein>
    <submittedName>
        <fullName evidence="2">Uncharacterized protein</fullName>
    </submittedName>
</protein>
<evidence type="ECO:0000313" key="3">
    <source>
        <dbReference type="Proteomes" id="UP000034805"/>
    </source>
</evidence>
<dbReference type="AlphaFoldDB" id="A0A0P7TW46"/>
<feature type="compositionally biased region" description="Pro residues" evidence="1">
    <location>
        <begin position="35"/>
        <end position="48"/>
    </location>
</feature>
<evidence type="ECO:0000256" key="1">
    <source>
        <dbReference type="SAM" id="MobiDB-lite"/>
    </source>
</evidence>